<sequence>MQVQLSVALALTKQRTVAGLRECYTAIYHPGW</sequence>
<protein>
    <submittedName>
        <fullName evidence="1">Uncharacterized protein</fullName>
    </submittedName>
</protein>
<proteinExistence type="predicted"/>
<organism evidence="1">
    <name type="scientific">Arundo donax</name>
    <name type="common">Giant reed</name>
    <name type="synonym">Donax arundinaceus</name>
    <dbReference type="NCBI Taxonomy" id="35708"/>
    <lineage>
        <taxon>Eukaryota</taxon>
        <taxon>Viridiplantae</taxon>
        <taxon>Streptophyta</taxon>
        <taxon>Embryophyta</taxon>
        <taxon>Tracheophyta</taxon>
        <taxon>Spermatophyta</taxon>
        <taxon>Magnoliopsida</taxon>
        <taxon>Liliopsida</taxon>
        <taxon>Poales</taxon>
        <taxon>Poaceae</taxon>
        <taxon>PACMAD clade</taxon>
        <taxon>Arundinoideae</taxon>
        <taxon>Arundineae</taxon>
        <taxon>Arundo</taxon>
    </lineage>
</organism>
<dbReference type="AlphaFoldDB" id="A0A0A9BRY5"/>
<dbReference type="EMBL" id="GBRH01231116">
    <property type="protein sequence ID" value="JAD66779.1"/>
    <property type="molecule type" value="Transcribed_RNA"/>
</dbReference>
<reference evidence="1" key="1">
    <citation type="submission" date="2014-09" db="EMBL/GenBank/DDBJ databases">
        <authorList>
            <person name="Magalhaes I.L.F."/>
            <person name="Oliveira U."/>
            <person name="Santos F.R."/>
            <person name="Vidigal T.H.D.A."/>
            <person name="Brescovit A.D."/>
            <person name="Santos A.J."/>
        </authorList>
    </citation>
    <scope>NUCLEOTIDE SEQUENCE</scope>
    <source>
        <tissue evidence="1">Shoot tissue taken approximately 20 cm above the soil surface</tissue>
    </source>
</reference>
<evidence type="ECO:0000313" key="1">
    <source>
        <dbReference type="EMBL" id="JAD66779.1"/>
    </source>
</evidence>
<reference evidence="1" key="2">
    <citation type="journal article" date="2015" name="Data Brief">
        <title>Shoot transcriptome of the giant reed, Arundo donax.</title>
        <authorList>
            <person name="Barrero R.A."/>
            <person name="Guerrero F.D."/>
            <person name="Moolhuijzen P."/>
            <person name="Goolsby J.A."/>
            <person name="Tidwell J."/>
            <person name="Bellgard S.E."/>
            <person name="Bellgard M.I."/>
        </authorList>
    </citation>
    <scope>NUCLEOTIDE SEQUENCE</scope>
    <source>
        <tissue evidence="1">Shoot tissue taken approximately 20 cm above the soil surface</tissue>
    </source>
</reference>
<name>A0A0A9BRY5_ARUDO</name>
<accession>A0A0A9BRY5</accession>